<protein>
    <submittedName>
        <fullName evidence="1">Uncharacterized protein</fullName>
    </submittedName>
</protein>
<dbReference type="InterPro" id="IPR016024">
    <property type="entry name" value="ARM-type_fold"/>
</dbReference>
<evidence type="ECO:0000313" key="2">
    <source>
        <dbReference type="Proteomes" id="UP001281761"/>
    </source>
</evidence>
<proteinExistence type="predicted"/>
<comment type="caution">
    <text evidence="1">The sequence shown here is derived from an EMBL/GenBank/DDBJ whole genome shotgun (WGS) entry which is preliminary data.</text>
</comment>
<reference evidence="1 2" key="1">
    <citation type="journal article" date="2022" name="bioRxiv">
        <title>Genomics of Preaxostyla Flagellates Illuminates Evolutionary Transitions and the Path Towards Mitochondrial Loss.</title>
        <authorList>
            <person name="Novak L.V.F."/>
            <person name="Treitli S.C."/>
            <person name="Pyrih J."/>
            <person name="Halakuc P."/>
            <person name="Pipaliya S.V."/>
            <person name="Vacek V."/>
            <person name="Brzon O."/>
            <person name="Soukal P."/>
            <person name="Eme L."/>
            <person name="Dacks J.B."/>
            <person name="Karnkowska A."/>
            <person name="Elias M."/>
            <person name="Hampl V."/>
        </authorList>
    </citation>
    <scope>NUCLEOTIDE SEQUENCE [LARGE SCALE GENOMIC DNA]</scope>
    <source>
        <strain evidence="1">NAU3</strain>
        <tissue evidence="1">Gut</tissue>
    </source>
</reference>
<dbReference type="EMBL" id="JARBJD010000070">
    <property type="protein sequence ID" value="KAK2955187.1"/>
    <property type="molecule type" value="Genomic_DNA"/>
</dbReference>
<keyword evidence="2" id="KW-1185">Reference proteome</keyword>
<dbReference type="SUPFAM" id="SSF48371">
    <property type="entry name" value="ARM repeat"/>
    <property type="match status" value="1"/>
</dbReference>
<sequence>MTAIDKKIDASSSEMRSDLSSQQVPFSLDSSAFLNWSEADLASEDKRVILFRLLVATVKFQPALDESLEAKALIFLKSVIPKTSESADAFLSNFASSTEESLTNFVQSIVVLISTPNQVLTTTALKILQRLIMFSSAKLRIPLVNTDLITHLINTLNTLSLSFTNAIDTHINLITIITNSVTLATPYALTKLEVKDHDGQQTVHETVLKQVLVPSEKYLRHLCTNRFSIKDGKQSRSFLALLTRILQISPYYQPTMQFVLHMPIFVTIASCLTFFEKDNSIFWFLDGIVDLQQGWNETRGEHRKTSKTVDRTLRMEGIEDVSEEKLRTEKNTLRGEDVVEKSIRWNNLLGVNLPLRW</sequence>
<accession>A0ABQ9XUN0</accession>
<gene>
    <name evidence="1" type="ORF">BLNAU_9916</name>
</gene>
<evidence type="ECO:0000313" key="1">
    <source>
        <dbReference type="EMBL" id="KAK2955187.1"/>
    </source>
</evidence>
<name>A0ABQ9XUN0_9EUKA</name>
<organism evidence="1 2">
    <name type="scientific">Blattamonas nauphoetae</name>
    <dbReference type="NCBI Taxonomy" id="2049346"/>
    <lineage>
        <taxon>Eukaryota</taxon>
        <taxon>Metamonada</taxon>
        <taxon>Preaxostyla</taxon>
        <taxon>Oxymonadida</taxon>
        <taxon>Blattamonas</taxon>
    </lineage>
</organism>
<dbReference type="Proteomes" id="UP001281761">
    <property type="component" value="Unassembled WGS sequence"/>
</dbReference>